<sequence length="376" mass="44593">MTENLKEGIEATEERHNFDTETKEIDSGCVSMLNPDDESDFSYLFEIEQMVDRIREYKQPGFRMRSSWFGSIPVEPLTLAKRHYKRLGEFIRGYSSNRFYAPRIKAFYDACRVIGILDDRYLVPRAPNEYYGSTGKLYAEIFNELIEKIRETCQSRGFKEQLRYLKDTAKRNEAKGLEFEAKMYEWKSRHLILVLHFGYKPEHRKDITEDDIRMHRNRFFNNRRTNRLLRGINGYIWKIERGEDSGLHLHLILFYSAEYRKDVIIGKMIGDYWVRVITNGKGAYWNSNANKEKHNKWGYGDGTGLIKRGDTEKRHSLRKTIRYLAKTHEQCLLMKDEEHFRTFDVSQVPEKMKAGRPRNEKVSCDQHCRDECGDGN</sequence>
<accession>A0ABN7I9N8</accession>
<protein>
    <recommendedName>
        <fullName evidence="3">Inovirus Gp2 family protein</fullName>
    </recommendedName>
</protein>
<proteinExistence type="predicted"/>
<evidence type="ECO:0000313" key="2">
    <source>
        <dbReference type="Proteomes" id="UP000598032"/>
    </source>
</evidence>
<keyword evidence="2" id="KW-1185">Reference proteome</keyword>
<dbReference type="Proteomes" id="UP000598032">
    <property type="component" value="Unassembled WGS sequence"/>
</dbReference>
<name>A0ABN7I9N8_9BURK</name>
<comment type="caution">
    <text evidence="1">The sequence shown here is derived from an EMBL/GenBank/DDBJ whole genome shotgun (WGS) entry which is preliminary data.</text>
</comment>
<gene>
    <name evidence="1" type="ORF">LMG28140_06044</name>
</gene>
<evidence type="ECO:0000313" key="1">
    <source>
        <dbReference type="EMBL" id="CAD6557029.1"/>
    </source>
</evidence>
<dbReference type="RefSeq" id="WP_201645935.1">
    <property type="nucleotide sequence ID" value="NZ_CAJHCP010000017.1"/>
</dbReference>
<dbReference type="EMBL" id="CAJHCP010000017">
    <property type="protein sequence ID" value="CAD6557029.1"/>
    <property type="molecule type" value="Genomic_DNA"/>
</dbReference>
<organism evidence="1 2">
    <name type="scientific">Paraburkholderia metrosideri</name>
    <dbReference type="NCBI Taxonomy" id="580937"/>
    <lineage>
        <taxon>Bacteria</taxon>
        <taxon>Pseudomonadati</taxon>
        <taxon>Pseudomonadota</taxon>
        <taxon>Betaproteobacteria</taxon>
        <taxon>Burkholderiales</taxon>
        <taxon>Burkholderiaceae</taxon>
        <taxon>Paraburkholderia</taxon>
    </lineage>
</organism>
<reference evidence="1 2" key="1">
    <citation type="submission" date="2020-10" db="EMBL/GenBank/DDBJ databases">
        <authorList>
            <person name="Peeters C."/>
        </authorList>
    </citation>
    <scope>NUCLEOTIDE SEQUENCE [LARGE SCALE GENOMIC DNA]</scope>
    <source>
        <strain evidence="1 2">LMG 28140</strain>
    </source>
</reference>
<evidence type="ECO:0008006" key="3">
    <source>
        <dbReference type="Google" id="ProtNLM"/>
    </source>
</evidence>